<proteinExistence type="predicted"/>
<dbReference type="Proteomes" id="UP000019140">
    <property type="component" value="Unassembled WGS sequence"/>
</dbReference>
<evidence type="ECO:0000313" key="2">
    <source>
        <dbReference type="EMBL" id="ETX00203.1"/>
    </source>
</evidence>
<dbReference type="Gene3D" id="3.20.20.140">
    <property type="entry name" value="Metal-dependent hydrolases"/>
    <property type="match status" value="1"/>
</dbReference>
<dbReference type="HOGENOM" id="CLU_1829324_0_0_7"/>
<dbReference type="InterPro" id="IPR006680">
    <property type="entry name" value="Amidohydro-rel"/>
</dbReference>
<accession>W4LQF2</accession>
<evidence type="ECO:0000259" key="1">
    <source>
        <dbReference type="Pfam" id="PF04909"/>
    </source>
</evidence>
<feature type="non-terminal residue" evidence="2">
    <location>
        <position position="1"/>
    </location>
</feature>
<keyword evidence="3" id="KW-1185">Reference proteome</keyword>
<protein>
    <recommendedName>
        <fullName evidence="1">Amidohydrolase-related domain-containing protein</fullName>
    </recommendedName>
</protein>
<name>W4LQF2_9BACT</name>
<evidence type="ECO:0000313" key="3">
    <source>
        <dbReference type="Proteomes" id="UP000019140"/>
    </source>
</evidence>
<sequence>LCASGVFERFPDLKFATIEAGIGWVPWLLDAMDEGYRKHHFWVRPKLEKMPSDYYRAHGFATFQEDPSGLELAEPYGLVDNFMWANDYPHHEGTWPHSAEAIERTMHKLNDVQRAKILGLNAAGFFGFEVPDHQRLEAYL</sequence>
<dbReference type="GO" id="GO:0016787">
    <property type="term" value="F:hydrolase activity"/>
    <property type="evidence" value="ECO:0007669"/>
    <property type="project" value="InterPro"/>
</dbReference>
<reference evidence="2 3" key="1">
    <citation type="journal article" date="2014" name="Nature">
        <title>An environmental bacterial taxon with a large and distinct metabolic repertoire.</title>
        <authorList>
            <person name="Wilson M.C."/>
            <person name="Mori T."/>
            <person name="Ruckert C."/>
            <person name="Uria A.R."/>
            <person name="Helf M.J."/>
            <person name="Takada K."/>
            <person name="Gernert C."/>
            <person name="Steffens U.A."/>
            <person name="Heycke N."/>
            <person name="Schmitt S."/>
            <person name="Rinke C."/>
            <person name="Helfrich E.J."/>
            <person name="Brachmann A.O."/>
            <person name="Gurgui C."/>
            <person name="Wakimoto T."/>
            <person name="Kracht M."/>
            <person name="Crusemann M."/>
            <person name="Hentschel U."/>
            <person name="Abe I."/>
            <person name="Matsunaga S."/>
            <person name="Kalinowski J."/>
            <person name="Takeyama H."/>
            <person name="Piel J."/>
        </authorList>
    </citation>
    <scope>NUCLEOTIDE SEQUENCE [LARGE SCALE GENOMIC DNA]</scope>
    <source>
        <strain evidence="3">TSY2</strain>
    </source>
</reference>
<gene>
    <name evidence="2" type="ORF">ETSY2_39530</name>
</gene>
<dbReference type="PATRIC" id="fig|1429439.4.peg.6663"/>
<comment type="caution">
    <text evidence="2">The sequence shown here is derived from an EMBL/GenBank/DDBJ whole genome shotgun (WGS) entry which is preliminary data.</text>
</comment>
<dbReference type="SUPFAM" id="SSF51556">
    <property type="entry name" value="Metallo-dependent hydrolases"/>
    <property type="match status" value="1"/>
</dbReference>
<dbReference type="InterPro" id="IPR032466">
    <property type="entry name" value="Metal_Hydrolase"/>
</dbReference>
<organism evidence="2 3">
    <name type="scientific">Candidatus Entotheonella gemina</name>
    <dbReference type="NCBI Taxonomy" id="1429439"/>
    <lineage>
        <taxon>Bacteria</taxon>
        <taxon>Pseudomonadati</taxon>
        <taxon>Nitrospinota/Tectimicrobiota group</taxon>
        <taxon>Candidatus Tectimicrobiota</taxon>
        <taxon>Candidatus Entotheonellia</taxon>
        <taxon>Candidatus Entotheonellales</taxon>
        <taxon>Candidatus Entotheonellaceae</taxon>
        <taxon>Candidatus Entotheonella</taxon>
    </lineage>
</organism>
<dbReference type="Pfam" id="PF04909">
    <property type="entry name" value="Amidohydro_2"/>
    <property type="match status" value="1"/>
</dbReference>
<dbReference type="EMBL" id="AZHX01001756">
    <property type="protein sequence ID" value="ETX00203.1"/>
    <property type="molecule type" value="Genomic_DNA"/>
</dbReference>
<dbReference type="AlphaFoldDB" id="W4LQF2"/>
<feature type="domain" description="Amidohydrolase-related" evidence="1">
    <location>
        <begin position="2"/>
        <end position="128"/>
    </location>
</feature>